<accession>A0A853AWW1</accession>
<dbReference type="PROSITE" id="PS51257">
    <property type="entry name" value="PROKAR_LIPOPROTEIN"/>
    <property type="match status" value="1"/>
</dbReference>
<keyword evidence="3" id="KW-1185">Reference proteome</keyword>
<name>A0A853AWW1_9PSEU</name>
<organism evidence="2 3">
    <name type="scientific">Amycolatopsis endophytica</name>
    <dbReference type="NCBI Taxonomy" id="860233"/>
    <lineage>
        <taxon>Bacteria</taxon>
        <taxon>Bacillati</taxon>
        <taxon>Actinomycetota</taxon>
        <taxon>Actinomycetes</taxon>
        <taxon>Pseudonocardiales</taxon>
        <taxon>Pseudonocardiaceae</taxon>
        <taxon>Amycolatopsis</taxon>
    </lineage>
</organism>
<feature type="signal peptide" evidence="1">
    <location>
        <begin position="1"/>
        <end position="22"/>
    </location>
</feature>
<reference evidence="2 3" key="1">
    <citation type="submission" date="2020-07" db="EMBL/GenBank/DDBJ databases">
        <title>Sequencing the genomes of 1000 actinobacteria strains.</title>
        <authorList>
            <person name="Klenk H.-P."/>
        </authorList>
    </citation>
    <scope>NUCLEOTIDE SEQUENCE [LARGE SCALE GENOMIC DNA]</scope>
    <source>
        <strain evidence="2 3">DSM 104006</strain>
    </source>
</reference>
<dbReference type="AlphaFoldDB" id="A0A853AWW1"/>
<proteinExistence type="predicted"/>
<protein>
    <recommendedName>
        <fullName evidence="4">DUF3558 domain-containing protein</fullName>
    </recommendedName>
</protein>
<sequence>MFVIFRRCALLVLLVLTATACASGLDRQNFPRATVPEPVPAGEVDDPAVSPAALRTVDTCAVLRGAAATVGTPAAGWGSVEGFGECGAEVTDAGGKTIRLNLRLAASLLTETAPGSAVEGLPLIVEEVDETCYARVITSRTDLTAIEVQASYEDSDACDPADRVAHDVIEQIHDSPAQLSRLDGSLVTVDPCATVDAAVTVEVFGRGGEERPSGLHSCAWHGSTADGTVRLDNTYLPREPDSGVRIDLGGGVTGYQELDTSGGQRCEITWTHLPVSPDQGEAASVEYDNYHEDAGPDDPCGKARRLVGTILPKLPKS</sequence>
<evidence type="ECO:0000256" key="1">
    <source>
        <dbReference type="SAM" id="SignalP"/>
    </source>
</evidence>
<evidence type="ECO:0000313" key="3">
    <source>
        <dbReference type="Proteomes" id="UP000549616"/>
    </source>
</evidence>
<feature type="chain" id="PRO_5032642013" description="DUF3558 domain-containing protein" evidence="1">
    <location>
        <begin position="23"/>
        <end position="317"/>
    </location>
</feature>
<evidence type="ECO:0008006" key="4">
    <source>
        <dbReference type="Google" id="ProtNLM"/>
    </source>
</evidence>
<dbReference type="Proteomes" id="UP000549616">
    <property type="component" value="Unassembled WGS sequence"/>
</dbReference>
<comment type="caution">
    <text evidence="2">The sequence shown here is derived from an EMBL/GenBank/DDBJ whole genome shotgun (WGS) entry which is preliminary data.</text>
</comment>
<keyword evidence="1" id="KW-0732">Signal</keyword>
<evidence type="ECO:0000313" key="2">
    <source>
        <dbReference type="EMBL" id="NYI87127.1"/>
    </source>
</evidence>
<gene>
    <name evidence="2" type="ORF">HNR02_000450</name>
</gene>
<dbReference type="RefSeq" id="WP_179771565.1">
    <property type="nucleotide sequence ID" value="NZ_JACCFK010000001.1"/>
</dbReference>
<dbReference type="EMBL" id="JACCFK010000001">
    <property type="protein sequence ID" value="NYI87127.1"/>
    <property type="molecule type" value="Genomic_DNA"/>
</dbReference>